<dbReference type="InterPro" id="IPR001910">
    <property type="entry name" value="Inosine/uridine_hydrolase_dom"/>
</dbReference>
<keyword evidence="2" id="KW-0326">Glycosidase</keyword>
<sequence length="304" mass="34057">MKKVILDCDNTIGLEEKDVDDGLAFLFLLGREDIDLMAVTSVFGNSSLEETYSTTEKMLNDFKLEDKIKHFKGAAEAGDYDTEAAEYLAKAAAENNNEITLIAVGPLSNLYAAWKIDNNFFKNLKEIIIMGGVTEPLQFGDKTIDELNFSCDPEAAEKVLKSEVPVALMSGNLCLAARFGEKSWRRVNRSKNKAVRAYIKDKIDHWYEYSSEIIGLTGFYMWDVVAVVYMTAPEIFPYNKRKFVSSVEDLKSGSIKTDKAEGRLQDAGVINLPSTIIDTKRFKDIVFAAWDKIDITPEGYADAE</sequence>
<accession>A0A1G6LE62</accession>
<evidence type="ECO:0000313" key="5">
    <source>
        <dbReference type="EMBL" id="SDC41530.1"/>
    </source>
</evidence>
<name>A0A1G6LE62_9FIRM</name>
<dbReference type="EMBL" id="SOEF01000031">
    <property type="protein sequence ID" value="TDX39387.1"/>
    <property type="molecule type" value="Genomic_DNA"/>
</dbReference>
<dbReference type="InterPro" id="IPR023186">
    <property type="entry name" value="IUNH"/>
</dbReference>
<evidence type="ECO:0000313" key="7">
    <source>
        <dbReference type="Proteomes" id="UP000247389"/>
    </source>
</evidence>
<dbReference type="EMBL" id="QICM01000004">
    <property type="protein sequence ID" value="PXV68635.1"/>
    <property type="molecule type" value="Genomic_DNA"/>
</dbReference>
<reference evidence="4 7" key="2">
    <citation type="submission" date="2018-04" db="EMBL/GenBank/DDBJ databases">
        <title>Subsurface microbial communities from deep shales in Ohio and West Virginia, USA.</title>
        <authorList>
            <person name="Wrighton K."/>
        </authorList>
    </citation>
    <scope>NUCLEOTIDE SEQUENCE [LARGE SCALE GENOMIC DNA]</scope>
    <source>
        <strain evidence="6 8">DSMZ 11287</strain>
        <strain evidence="4 7">MSL28</strain>
    </source>
</reference>
<dbReference type="PANTHER" id="PTHR12304:SF4">
    <property type="entry name" value="URIDINE NUCLEOSIDASE"/>
    <property type="match status" value="1"/>
</dbReference>
<dbReference type="Proteomes" id="UP000324896">
    <property type="component" value="Unassembled WGS sequence"/>
</dbReference>
<keyword evidence="1 5" id="KW-0378">Hydrolase</keyword>
<dbReference type="AlphaFoldDB" id="A0A1G6LE62"/>
<dbReference type="STRING" id="54121.SAMN04515653_12240"/>
<proteinExistence type="predicted"/>
<dbReference type="GO" id="GO:0008477">
    <property type="term" value="F:purine nucleosidase activity"/>
    <property type="evidence" value="ECO:0007669"/>
    <property type="project" value="TreeGrafter"/>
</dbReference>
<dbReference type="GO" id="GO:0006152">
    <property type="term" value="P:purine nucleoside catabolic process"/>
    <property type="evidence" value="ECO:0007669"/>
    <property type="project" value="TreeGrafter"/>
</dbReference>
<gene>
    <name evidence="6" type="ORF">C7954_13118</name>
    <name evidence="4" type="ORF">C8C78_10421</name>
    <name evidence="5" type="ORF">SAMN04488597_10626</name>
</gene>
<dbReference type="SUPFAM" id="SSF53590">
    <property type="entry name" value="Nucleoside hydrolase"/>
    <property type="match status" value="1"/>
</dbReference>
<evidence type="ECO:0000256" key="2">
    <source>
        <dbReference type="ARBA" id="ARBA00023295"/>
    </source>
</evidence>
<evidence type="ECO:0000313" key="8">
    <source>
        <dbReference type="Proteomes" id="UP000295472"/>
    </source>
</evidence>
<reference evidence="5 9" key="1">
    <citation type="submission" date="2016-10" db="EMBL/GenBank/DDBJ databases">
        <authorList>
            <person name="Varghese N."/>
            <person name="Submissions S."/>
        </authorList>
    </citation>
    <scope>NUCLEOTIDE SEQUENCE [LARGE SCALE GENOMIC DNA]</scope>
    <source>
        <strain evidence="5 9">WG10</strain>
    </source>
</reference>
<dbReference type="Gene3D" id="3.90.245.10">
    <property type="entry name" value="Ribonucleoside hydrolase-like"/>
    <property type="match status" value="1"/>
</dbReference>
<dbReference type="InterPro" id="IPR036452">
    <property type="entry name" value="Ribo_hydro-like"/>
</dbReference>
<evidence type="ECO:0000256" key="1">
    <source>
        <dbReference type="ARBA" id="ARBA00022801"/>
    </source>
</evidence>
<dbReference type="OrthoDB" id="9797882at2"/>
<evidence type="ECO:0000259" key="3">
    <source>
        <dbReference type="Pfam" id="PF01156"/>
    </source>
</evidence>
<dbReference type="Proteomes" id="UP000295472">
    <property type="component" value="Unassembled WGS sequence"/>
</dbReference>
<dbReference type="RefSeq" id="WP_073160259.1">
    <property type="nucleotide sequence ID" value="NZ_FMYT01000006.1"/>
</dbReference>
<dbReference type="Pfam" id="PF01156">
    <property type="entry name" value="IU_nuc_hydro"/>
    <property type="match status" value="1"/>
</dbReference>
<protein>
    <submittedName>
        <fullName evidence="5">Inosine-uridine nucleoside N-ribohydrolase</fullName>
    </submittedName>
</protein>
<feature type="domain" description="Inosine/uridine-preferring nucleoside hydrolase" evidence="3">
    <location>
        <begin position="4"/>
        <end position="260"/>
    </location>
</feature>
<evidence type="ECO:0000313" key="4">
    <source>
        <dbReference type="EMBL" id="PXV68635.1"/>
    </source>
</evidence>
<evidence type="ECO:0000313" key="9">
    <source>
        <dbReference type="Proteomes" id="UP000324896"/>
    </source>
</evidence>
<dbReference type="EMBL" id="FMYT01000006">
    <property type="protein sequence ID" value="SDC41530.1"/>
    <property type="molecule type" value="Genomic_DNA"/>
</dbReference>
<dbReference type="GeneID" id="57013509"/>
<dbReference type="GO" id="GO:0005829">
    <property type="term" value="C:cytosol"/>
    <property type="evidence" value="ECO:0007669"/>
    <property type="project" value="TreeGrafter"/>
</dbReference>
<evidence type="ECO:0000313" key="6">
    <source>
        <dbReference type="EMBL" id="TDX39387.1"/>
    </source>
</evidence>
<dbReference type="PANTHER" id="PTHR12304">
    <property type="entry name" value="INOSINE-URIDINE PREFERRING NUCLEOSIDE HYDROLASE"/>
    <property type="match status" value="1"/>
</dbReference>
<dbReference type="Proteomes" id="UP000247389">
    <property type="component" value="Unassembled WGS sequence"/>
</dbReference>
<organism evidence="5 9">
    <name type="scientific">Halanaerobium congolense</name>
    <dbReference type="NCBI Taxonomy" id="54121"/>
    <lineage>
        <taxon>Bacteria</taxon>
        <taxon>Bacillati</taxon>
        <taxon>Bacillota</taxon>
        <taxon>Clostridia</taxon>
        <taxon>Halanaerobiales</taxon>
        <taxon>Halanaerobiaceae</taxon>
        <taxon>Halanaerobium</taxon>
    </lineage>
</organism>